<protein>
    <recommendedName>
        <fullName evidence="4">Protein FdhE homolog</fullName>
    </recommendedName>
</protein>
<dbReference type="CDD" id="cd16341">
    <property type="entry name" value="FdhE"/>
    <property type="match status" value="1"/>
</dbReference>
<dbReference type="HAMAP" id="MF_00611">
    <property type="entry name" value="FdeH"/>
    <property type="match status" value="1"/>
</dbReference>
<comment type="subcellular location">
    <subcellularLocation>
        <location evidence="1 4">Cytoplasm</location>
    </subcellularLocation>
</comment>
<reference evidence="8 9" key="1">
    <citation type="submission" date="2018-06" db="EMBL/GenBank/DDBJ databases">
        <authorList>
            <consortium name="Pathogen Informatics"/>
            <person name="Doyle S."/>
        </authorList>
    </citation>
    <scope>NUCLEOTIDE SEQUENCE [LARGE SCALE GENOMIC DNA]</scope>
    <source>
        <strain evidence="8 9">NCTC10699</strain>
    </source>
</reference>
<dbReference type="InterPro" id="IPR056774">
    <property type="entry name" value="FdhE_N"/>
</dbReference>
<dbReference type="PIRSF" id="PIRSF018296">
    <property type="entry name" value="Format_dh_formtn"/>
    <property type="match status" value="1"/>
</dbReference>
<evidence type="ECO:0000256" key="2">
    <source>
        <dbReference type="ARBA" id="ARBA00022490"/>
    </source>
</evidence>
<evidence type="ECO:0000259" key="5">
    <source>
        <dbReference type="Pfam" id="PF04216"/>
    </source>
</evidence>
<proteinExistence type="inferred from homology"/>
<dbReference type="NCBIfam" id="NF002925">
    <property type="entry name" value="PRK03564.1"/>
    <property type="match status" value="1"/>
</dbReference>
<comment type="similarity">
    <text evidence="3 4">Belongs to the FdhE family.</text>
</comment>
<evidence type="ECO:0000259" key="7">
    <source>
        <dbReference type="Pfam" id="PF24860"/>
    </source>
</evidence>
<sequence length="351" mass="39998">MQKLKSAVIFTALLINAKILINNHPDFSMSISALNHNDNYGYVFMSIKILPENEIQQLASSYHQPPLLFSNPKNLYQRRAKRLRQLAENHPLADYLLFAAQVTEAQLAVLEQYPLAQDPTLAEIVKSKQSLEKNPLHTQNWQRTEAWRDILSHLLAQLKDKVNEETLTTIEWLEKASAQELEKLADAIFAQDFATISSDKAVFIWAALSLYWLQLVQQIPHNAKMESGENLHLCPICSAPPTASVIQFGSAQGLRYLHCSLCESEWNMVRTKCTNCEQSGKLEYWSIDNEFAAVRTESCGDCQSYLKVVYQEKDPHVEPIADDLASLFLDVEMEEKGFFRSGLNPFMFPNE</sequence>
<keyword evidence="2 4" id="KW-0963">Cytoplasm</keyword>
<dbReference type="EMBL" id="UGSS01000002">
    <property type="protein sequence ID" value="SUB33400.1"/>
    <property type="molecule type" value="Genomic_DNA"/>
</dbReference>
<feature type="domain" description="FdhE N-terminal" evidence="5">
    <location>
        <begin position="65"/>
        <end position="228"/>
    </location>
</feature>
<organism evidence="8 9">
    <name type="scientific">[Pasteurella] mairii</name>
    <dbReference type="NCBI Taxonomy" id="757"/>
    <lineage>
        <taxon>Bacteria</taxon>
        <taxon>Pseudomonadati</taxon>
        <taxon>Pseudomonadota</taxon>
        <taxon>Gammaproteobacteria</taxon>
        <taxon>Pasteurellales</taxon>
        <taxon>Pasteurellaceae</taxon>
    </lineage>
</organism>
<gene>
    <name evidence="4 8" type="primary">fdhE</name>
    <name evidence="8" type="ORF">NCTC10699_01017</name>
</gene>
<dbReference type="Gene3D" id="3.90.1670.10">
    <property type="entry name" value="FdhE-like domain"/>
    <property type="match status" value="1"/>
</dbReference>
<dbReference type="NCBIfam" id="TIGR01562">
    <property type="entry name" value="FdhE"/>
    <property type="match status" value="1"/>
</dbReference>
<dbReference type="InterPro" id="IPR024064">
    <property type="entry name" value="FdhE-like_sf"/>
</dbReference>
<dbReference type="InterPro" id="IPR006452">
    <property type="entry name" value="Formate_DH_accessory"/>
</dbReference>
<dbReference type="GO" id="GO:0051604">
    <property type="term" value="P:protein maturation"/>
    <property type="evidence" value="ECO:0007669"/>
    <property type="project" value="TreeGrafter"/>
</dbReference>
<dbReference type="Proteomes" id="UP000254280">
    <property type="component" value="Unassembled WGS sequence"/>
</dbReference>
<feature type="domain" description="FdhE C-terminal" evidence="7">
    <location>
        <begin position="272"/>
        <end position="347"/>
    </location>
</feature>
<dbReference type="InterPro" id="IPR056797">
    <property type="entry name" value="FdhE_central"/>
</dbReference>
<evidence type="ECO:0000313" key="8">
    <source>
        <dbReference type="EMBL" id="SUB33400.1"/>
    </source>
</evidence>
<evidence type="ECO:0000313" key="9">
    <source>
        <dbReference type="Proteomes" id="UP000254280"/>
    </source>
</evidence>
<evidence type="ECO:0000256" key="3">
    <source>
        <dbReference type="ARBA" id="ARBA00061033"/>
    </source>
</evidence>
<dbReference type="PANTHER" id="PTHR37689:SF1">
    <property type="entry name" value="PROTEIN FDHE"/>
    <property type="match status" value="1"/>
</dbReference>
<dbReference type="GO" id="GO:0005829">
    <property type="term" value="C:cytosol"/>
    <property type="evidence" value="ECO:0007669"/>
    <property type="project" value="TreeGrafter"/>
</dbReference>
<dbReference type="PANTHER" id="PTHR37689">
    <property type="entry name" value="PROTEIN FDHE"/>
    <property type="match status" value="1"/>
</dbReference>
<evidence type="ECO:0000259" key="6">
    <source>
        <dbReference type="Pfam" id="PF24859"/>
    </source>
</evidence>
<dbReference type="FunFam" id="3.90.1670.10:FF:000001">
    <property type="entry name" value="Protein FdhE"/>
    <property type="match status" value="1"/>
</dbReference>
<dbReference type="GO" id="GO:0008199">
    <property type="term" value="F:ferric iron binding"/>
    <property type="evidence" value="ECO:0007669"/>
    <property type="project" value="TreeGrafter"/>
</dbReference>
<dbReference type="Pfam" id="PF24859">
    <property type="entry name" value="FdhE_central"/>
    <property type="match status" value="1"/>
</dbReference>
<dbReference type="AlphaFoldDB" id="A0A379B5R9"/>
<dbReference type="Pfam" id="PF04216">
    <property type="entry name" value="FdhE_N"/>
    <property type="match status" value="1"/>
</dbReference>
<dbReference type="InterPro" id="IPR056796">
    <property type="entry name" value="FdhE_C"/>
</dbReference>
<dbReference type="Pfam" id="PF24860">
    <property type="entry name" value="FdhE_C"/>
    <property type="match status" value="1"/>
</dbReference>
<name>A0A379B5R9_9PAST</name>
<evidence type="ECO:0000256" key="1">
    <source>
        <dbReference type="ARBA" id="ARBA00004496"/>
    </source>
</evidence>
<accession>A0A379B5R9</accession>
<evidence type="ECO:0000256" key="4">
    <source>
        <dbReference type="HAMAP-Rule" id="MF_00611"/>
    </source>
</evidence>
<keyword evidence="9" id="KW-1185">Reference proteome</keyword>
<feature type="domain" description="FdhE central" evidence="6">
    <location>
        <begin position="233"/>
        <end position="270"/>
    </location>
</feature>
<dbReference type="SUPFAM" id="SSF144020">
    <property type="entry name" value="FdhE-like"/>
    <property type="match status" value="1"/>
</dbReference>
<comment type="function">
    <text evidence="4">Necessary for formate dehydrogenase activity.</text>
</comment>